<dbReference type="OrthoDB" id="16820at2759"/>
<comment type="caution">
    <text evidence="7">The sequence shown here is derived from an EMBL/GenBank/DDBJ whole genome shotgun (WGS) entry which is preliminary data.</text>
</comment>
<keyword evidence="3" id="KW-0274">FAD</keyword>
<keyword evidence="2" id="KW-0285">Flavoprotein</keyword>
<dbReference type="AlphaFoldDB" id="A0A8T9CH94"/>
<organism evidence="7 8">
    <name type="scientific">Lachnellula suecica</name>
    <dbReference type="NCBI Taxonomy" id="602035"/>
    <lineage>
        <taxon>Eukaryota</taxon>
        <taxon>Fungi</taxon>
        <taxon>Dikarya</taxon>
        <taxon>Ascomycota</taxon>
        <taxon>Pezizomycotina</taxon>
        <taxon>Leotiomycetes</taxon>
        <taxon>Helotiales</taxon>
        <taxon>Lachnaceae</taxon>
        <taxon>Lachnellula</taxon>
    </lineage>
</organism>
<dbReference type="Gene3D" id="3.50.50.60">
    <property type="entry name" value="FAD/NAD(P)-binding domain"/>
    <property type="match status" value="1"/>
</dbReference>
<comment type="similarity">
    <text evidence="1">Belongs to the paxM FAD-dependent monooxygenase family.</text>
</comment>
<dbReference type="GO" id="GO:0004497">
    <property type="term" value="F:monooxygenase activity"/>
    <property type="evidence" value="ECO:0007669"/>
    <property type="project" value="UniProtKB-KW"/>
</dbReference>
<dbReference type="Pfam" id="PF01494">
    <property type="entry name" value="FAD_binding_3"/>
    <property type="match status" value="1"/>
</dbReference>
<dbReference type="InterPro" id="IPR050493">
    <property type="entry name" value="FAD-dep_Monooxygenase_BioMet"/>
</dbReference>
<accession>A0A8T9CH94</accession>
<evidence type="ECO:0000259" key="6">
    <source>
        <dbReference type="Pfam" id="PF01494"/>
    </source>
</evidence>
<sequence length="398" mass="44066">MKSCIIIGGGIAGPVAALALSRIGIKCTIYELRDSPATIGGAINLTPNALKLLASLDVQVAGCVVNDIEIFSYHTGSKLADLSFRGPSGHAVRIVREDLLRALLDAVEKADVSIVYGSKLVSINEMEHGEGDVEAVFENGTSAKADFVVGCDGMYSATRMKFVEPERVPIYTDAASAYAIVDGRELKAPVHFRETAVNSGMYGSLLSSFIDEKREKIYLSAAMQAEEQKDKDGWKVRGADHEKTVHEIQRRFGAVAFTCLPELLGRVEEYTYYPVYKLAPGGNWSREKVVLLGDAAHGMPPQGESTGLAIEDAMLFARVLDKFSGRSVEEAFVAYEKTRRPRIDSAYKQAVMRWSRVKDKSWAVQKLEELFTRAWMWYMADEFEKNFAYDIMKEEIVG</sequence>
<dbReference type="Proteomes" id="UP000469558">
    <property type="component" value="Unassembled WGS sequence"/>
</dbReference>
<dbReference type="InterPro" id="IPR036188">
    <property type="entry name" value="FAD/NAD-bd_sf"/>
</dbReference>
<protein>
    <submittedName>
        <fullName evidence="7">FAD-dependent urate hydroxylase</fullName>
    </submittedName>
</protein>
<evidence type="ECO:0000256" key="3">
    <source>
        <dbReference type="ARBA" id="ARBA00022827"/>
    </source>
</evidence>
<dbReference type="PANTHER" id="PTHR13789">
    <property type="entry name" value="MONOOXYGENASE"/>
    <property type="match status" value="1"/>
</dbReference>
<dbReference type="GO" id="GO:0071949">
    <property type="term" value="F:FAD binding"/>
    <property type="evidence" value="ECO:0007669"/>
    <property type="project" value="InterPro"/>
</dbReference>
<evidence type="ECO:0000256" key="2">
    <source>
        <dbReference type="ARBA" id="ARBA00022630"/>
    </source>
</evidence>
<name>A0A8T9CH94_9HELO</name>
<dbReference type="PRINTS" id="PR00420">
    <property type="entry name" value="RNGMNOXGNASE"/>
</dbReference>
<evidence type="ECO:0000256" key="1">
    <source>
        <dbReference type="ARBA" id="ARBA00007992"/>
    </source>
</evidence>
<evidence type="ECO:0000313" key="8">
    <source>
        <dbReference type="Proteomes" id="UP000469558"/>
    </source>
</evidence>
<proteinExistence type="inferred from homology"/>
<reference evidence="7 8" key="1">
    <citation type="submission" date="2018-05" db="EMBL/GenBank/DDBJ databases">
        <title>Genome sequencing and assembly of the regulated plant pathogen Lachnellula willkommii and related sister species for the development of diagnostic species identification markers.</title>
        <authorList>
            <person name="Giroux E."/>
            <person name="Bilodeau G."/>
        </authorList>
    </citation>
    <scope>NUCLEOTIDE SEQUENCE [LARGE SCALE GENOMIC DNA]</scope>
    <source>
        <strain evidence="7 8">CBS 268.59</strain>
    </source>
</reference>
<dbReference type="EMBL" id="QGMK01000364">
    <property type="protein sequence ID" value="TVY82143.1"/>
    <property type="molecule type" value="Genomic_DNA"/>
</dbReference>
<gene>
    <name evidence="7" type="primary">hpxO_1</name>
    <name evidence="7" type="ORF">LSUE1_G002537</name>
</gene>
<dbReference type="SUPFAM" id="SSF51905">
    <property type="entry name" value="FAD/NAD(P)-binding domain"/>
    <property type="match status" value="1"/>
</dbReference>
<evidence type="ECO:0000313" key="7">
    <source>
        <dbReference type="EMBL" id="TVY82143.1"/>
    </source>
</evidence>
<evidence type="ECO:0000256" key="4">
    <source>
        <dbReference type="ARBA" id="ARBA00023002"/>
    </source>
</evidence>
<dbReference type="InterPro" id="IPR002938">
    <property type="entry name" value="FAD-bd"/>
</dbReference>
<keyword evidence="8" id="KW-1185">Reference proteome</keyword>
<keyword evidence="4" id="KW-0560">Oxidoreductase</keyword>
<dbReference type="PANTHER" id="PTHR13789:SF309">
    <property type="entry name" value="PUTATIVE (AFU_ORTHOLOGUE AFUA_6G14510)-RELATED"/>
    <property type="match status" value="1"/>
</dbReference>
<feature type="domain" description="FAD-binding" evidence="6">
    <location>
        <begin position="4"/>
        <end position="347"/>
    </location>
</feature>
<keyword evidence="5" id="KW-0503">Monooxygenase</keyword>
<evidence type="ECO:0000256" key="5">
    <source>
        <dbReference type="ARBA" id="ARBA00023033"/>
    </source>
</evidence>